<dbReference type="Proteomes" id="UP000234323">
    <property type="component" value="Unassembled WGS sequence"/>
</dbReference>
<proteinExistence type="predicted"/>
<dbReference type="AlphaFoldDB" id="A0A2I1GKL2"/>
<reference evidence="1 2" key="1">
    <citation type="submission" date="2015-10" db="EMBL/GenBank/DDBJ databases">
        <title>Genome analyses suggest a sexual origin of heterokaryosis in a supposedly ancient asexual fungus.</title>
        <authorList>
            <person name="Ropars J."/>
            <person name="Sedzielewska K."/>
            <person name="Noel J."/>
            <person name="Charron P."/>
            <person name="Farinelli L."/>
            <person name="Marton T."/>
            <person name="Kruger M."/>
            <person name="Pelin A."/>
            <person name="Brachmann A."/>
            <person name="Corradi N."/>
        </authorList>
    </citation>
    <scope>NUCLEOTIDE SEQUENCE [LARGE SCALE GENOMIC DNA]</scope>
    <source>
        <strain evidence="1 2">A4</strain>
    </source>
</reference>
<protein>
    <submittedName>
        <fullName evidence="1">Uncharacterized protein</fullName>
    </submittedName>
</protein>
<accession>A0A2I1GKL2</accession>
<comment type="caution">
    <text evidence="1">The sequence shown here is derived from an EMBL/GenBank/DDBJ whole genome shotgun (WGS) entry which is preliminary data.</text>
</comment>
<evidence type="ECO:0000313" key="2">
    <source>
        <dbReference type="Proteomes" id="UP000234323"/>
    </source>
</evidence>
<organism evidence="1 2">
    <name type="scientific">Rhizophagus irregularis</name>
    <dbReference type="NCBI Taxonomy" id="588596"/>
    <lineage>
        <taxon>Eukaryota</taxon>
        <taxon>Fungi</taxon>
        <taxon>Fungi incertae sedis</taxon>
        <taxon>Mucoromycota</taxon>
        <taxon>Glomeromycotina</taxon>
        <taxon>Glomeromycetes</taxon>
        <taxon>Glomerales</taxon>
        <taxon>Glomeraceae</taxon>
        <taxon>Rhizophagus</taxon>
    </lineage>
</organism>
<evidence type="ECO:0000313" key="1">
    <source>
        <dbReference type="EMBL" id="PKY47172.1"/>
    </source>
</evidence>
<keyword evidence="2" id="KW-1185">Reference proteome</keyword>
<sequence length="108" mass="12412">MKRKAIGRRGNGYVRDWAASEAGPKWKGEQGTELINECGLTLPKILKDIFINLARKINFEEYKVRMINIPGFIHVGAILIKTNLDCPKGYVCRYMKEVFNFTDDENCQ</sequence>
<dbReference type="EMBL" id="LLXI01000523">
    <property type="protein sequence ID" value="PKY47172.1"/>
    <property type="molecule type" value="Genomic_DNA"/>
</dbReference>
<gene>
    <name evidence="1" type="ORF">RhiirA4_462291</name>
</gene>
<name>A0A2I1GKL2_9GLOM</name>